<sequence>MYGEQHITLTPPPPASLFPTESGHNSDVSTFELDDSVESASCDIISNTSDRAFVSRAALPSCPSVTNPLPSPQPSQ</sequence>
<dbReference type="EMBL" id="KB445798">
    <property type="protein sequence ID" value="EMD36460.1"/>
    <property type="molecule type" value="Genomic_DNA"/>
</dbReference>
<protein>
    <submittedName>
        <fullName evidence="2">Uncharacterized protein</fullName>
    </submittedName>
</protein>
<accession>M2QWG4</accession>
<feature type="region of interest" description="Disordered" evidence="1">
    <location>
        <begin position="1"/>
        <end position="29"/>
    </location>
</feature>
<evidence type="ECO:0000256" key="1">
    <source>
        <dbReference type="SAM" id="MobiDB-lite"/>
    </source>
</evidence>
<dbReference type="Proteomes" id="UP000016930">
    <property type="component" value="Unassembled WGS sequence"/>
</dbReference>
<dbReference type="AlphaFoldDB" id="M2QWG4"/>
<evidence type="ECO:0000313" key="2">
    <source>
        <dbReference type="EMBL" id="EMD36460.1"/>
    </source>
</evidence>
<gene>
    <name evidence="2" type="ORF">CERSUDRAFT_95769</name>
</gene>
<keyword evidence="3" id="KW-1185">Reference proteome</keyword>
<name>M2QWG4_CERS8</name>
<proteinExistence type="predicted"/>
<reference evidence="2 3" key="1">
    <citation type="journal article" date="2012" name="Proc. Natl. Acad. Sci. U.S.A.">
        <title>Comparative genomics of Ceriporiopsis subvermispora and Phanerochaete chrysosporium provide insight into selective ligninolysis.</title>
        <authorList>
            <person name="Fernandez-Fueyo E."/>
            <person name="Ruiz-Duenas F.J."/>
            <person name="Ferreira P."/>
            <person name="Floudas D."/>
            <person name="Hibbett D.S."/>
            <person name="Canessa P."/>
            <person name="Larrondo L.F."/>
            <person name="James T.Y."/>
            <person name="Seelenfreund D."/>
            <person name="Lobos S."/>
            <person name="Polanco R."/>
            <person name="Tello M."/>
            <person name="Honda Y."/>
            <person name="Watanabe T."/>
            <person name="Watanabe T."/>
            <person name="Ryu J.S."/>
            <person name="Kubicek C.P."/>
            <person name="Schmoll M."/>
            <person name="Gaskell J."/>
            <person name="Hammel K.E."/>
            <person name="St John F.J."/>
            <person name="Vanden Wymelenberg A."/>
            <person name="Sabat G."/>
            <person name="Splinter BonDurant S."/>
            <person name="Syed K."/>
            <person name="Yadav J.S."/>
            <person name="Doddapaneni H."/>
            <person name="Subramanian V."/>
            <person name="Lavin J.L."/>
            <person name="Oguiza J.A."/>
            <person name="Perez G."/>
            <person name="Pisabarro A.G."/>
            <person name="Ramirez L."/>
            <person name="Santoyo F."/>
            <person name="Master E."/>
            <person name="Coutinho P.M."/>
            <person name="Henrissat B."/>
            <person name="Lombard V."/>
            <person name="Magnuson J.K."/>
            <person name="Kuees U."/>
            <person name="Hori C."/>
            <person name="Igarashi K."/>
            <person name="Samejima M."/>
            <person name="Held B.W."/>
            <person name="Barry K.W."/>
            <person name="LaButti K.M."/>
            <person name="Lapidus A."/>
            <person name="Lindquist E.A."/>
            <person name="Lucas S.M."/>
            <person name="Riley R."/>
            <person name="Salamov A.A."/>
            <person name="Hoffmeister D."/>
            <person name="Schwenk D."/>
            <person name="Hadar Y."/>
            <person name="Yarden O."/>
            <person name="de Vries R.P."/>
            <person name="Wiebenga A."/>
            <person name="Stenlid J."/>
            <person name="Eastwood D."/>
            <person name="Grigoriev I.V."/>
            <person name="Berka R.M."/>
            <person name="Blanchette R.A."/>
            <person name="Kersten P."/>
            <person name="Martinez A.T."/>
            <person name="Vicuna R."/>
            <person name="Cullen D."/>
        </authorList>
    </citation>
    <scope>NUCLEOTIDE SEQUENCE [LARGE SCALE GENOMIC DNA]</scope>
    <source>
        <strain evidence="2 3">B</strain>
    </source>
</reference>
<evidence type="ECO:0000313" key="3">
    <source>
        <dbReference type="Proteomes" id="UP000016930"/>
    </source>
</evidence>
<organism evidence="2 3">
    <name type="scientific">Ceriporiopsis subvermispora (strain B)</name>
    <name type="common">White-rot fungus</name>
    <name type="synonym">Gelatoporia subvermispora</name>
    <dbReference type="NCBI Taxonomy" id="914234"/>
    <lineage>
        <taxon>Eukaryota</taxon>
        <taxon>Fungi</taxon>
        <taxon>Dikarya</taxon>
        <taxon>Basidiomycota</taxon>
        <taxon>Agaricomycotina</taxon>
        <taxon>Agaricomycetes</taxon>
        <taxon>Polyporales</taxon>
        <taxon>Gelatoporiaceae</taxon>
        <taxon>Gelatoporia</taxon>
    </lineage>
</organism>
<dbReference type="HOGENOM" id="CLU_2654268_0_0_1"/>